<feature type="region of interest" description="Disordered" evidence="1">
    <location>
        <begin position="126"/>
        <end position="174"/>
    </location>
</feature>
<organism evidence="2 3">
    <name type="scientific">Stylosanthes scabra</name>
    <dbReference type="NCBI Taxonomy" id="79078"/>
    <lineage>
        <taxon>Eukaryota</taxon>
        <taxon>Viridiplantae</taxon>
        <taxon>Streptophyta</taxon>
        <taxon>Embryophyta</taxon>
        <taxon>Tracheophyta</taxon>
        <taxon>Spermatophyta</taxon>
        <taxon>Magnoliopsida</taxon>
        <taxon>eudicotyledons</taxon>
        <taxon>Gunneridae</taxon>
        <taxon>Pentapetalae</taxon>
        <taxon>rosids</taxon>
        <taxon>fabids</taxon>
        <taxon>Fabales</taxon>
        <taxon>Fabaceae</taxon>
        <taxon>Papilionoideae</taxon>
        <taxon>50 kb inversion clade</taxon>
        <taxon>dalbergioids sensu lato</taxon>
        <taxon>Dalbergieae</taxon>
        <taxon>Pterocarpus clade</taxon>
        <taxon>Stylosanthes</taxon>
    </lineage>
</organism>
<keyword evidence="3" id="KW-1185">Reference proteome</keyword>
<evidence type="ECO:0000313" key="2">
    <source>
        <dbReference type="EMBL" id="MED6170135.1"/>
    </source>
</evidence>
<dbReference type="Proteomes" id="UP001341840">
    <property type="component" value="Unassembled WGS sequence"/>
</dbReference>
<name>A0ABU6VCF3_9FABA</name>
<evidence type="ECO:0000256" key="1">
    <source>
        <dbReference type="SAM" id="MobiDB-lite"/>
    </source>
</evidence>
<dbReference type="EMBL" id="JASCZI010151144">
    <property type="protein sequence ID" value="MED6170135.1"/>
    <property type="molecule type" value="Genomic_DNA"/>
</dbReference>
<feature type="compositionally biased region" description="Polar residues" evidence="1">
    <location>
        <begin position="129"/>
        <end position="159"/>
    </location>
</feature>
<reference evidence="2 3" key="1">
    <citation type="journal article" date="2023" name="Plants (Basel)">
        <title>Bridging the Gap: Combining Genomics and Transcriptomics Approaches to Understand Stylosanthes scabra, an Orphan Legume from the Brazilian Caatinga.</title>
        <authorList>
            <person name="Ferreira-Neto J.R.C."/>
            <person name="da Silva M.D."/>
            <person name="Binneck E."/>
            <person name="de Melo N.F."/>
            <person name="da Silva R.H."/>
            <person name="de Melo A.L.T.M."/>
            <person name="Pandolfi V."/>
            <person name="Bustamante F.O."/>
            <person name="Brasileiro-Vidal A.C."/>
            <person name="Benko-Iseppon A.M."/>
        </authorList>
    </citation>
    <scope>NUCLEOTIDE SEQUENCE [LARGE SCALE GENOMIC DNA]</scope>
    <source>
        <tissue evidence="2">Leaves</tissue>
    </source>
</reference>
<comment type="caution">
    <text evidence="2">The sequence shown here is derived from an EMBL/GenBank/DDBJ whole genome shotgun (WGS) entry which is preliminary data.</text>
</comment>
<protein>
    <submittedName>
        <fullName evidence="2">Uncharacterized protein</fullName>
    </submittedName>
</protein>
<sequence length="222" mass="25628">MEGKDKVKADRRNKIGFFSTKRYWPKDSKKDIFHVDLTKDEKKGEKTFIKAHDLNILNQMYGTIKFQLELRYINLGMFYAIVWNEKFNEVIGRMNKNLYVRDMLPTWILDLISKEFKLCYLEEPEGANSGVTSPSKKTPQSHQKTPSTLKRNTPSTSASKSKRPHSSIKATHSRESELMTITKTLTSADVTTTRLYVRVEFTHTMAKAGLNNTWYVIGPPID</sequence>
<accession>A0ABU6VCF3</accession>
<evidence type="ECO:0000313" key="3">
    <source>
        <dbReference type="Proteomes" id="UP001341840"/>
    </source>
</evidence>
<proteinExistence type="predicted"/>
<gene>
    <name evidence="2" type="ORF">PIB30_027983</name>
</gene>